<evidence type="ECO:0000313" key="2">
    <source>
        <dbReference type="Proteomes" id="UP000004810"/>
    </source>
</evidence>
<gene>
    <name evidence="1" type="ORF">WUBG_16402</name>
</gene>
<accession>J9DSS3</accession>
<evidence type="ECO:0000313" key="1">
    <source>
        <dbReference type="EMBL" id="EJW72693.1"/>
    </source>
</evidence>
<name>J9DSS3_WUCBA</name>
<proteinExistence type="predicted"/>
<comment type="caution">
    <text evidence="1">The sequence shown here is derived from an EMBL/GenBank/DDBJ whole genome shotgun (WGS) entry which is preliminary data.</text>
</comment>
<feature type="non-terminal residue" evidence="1">
    <location>
        <position position="1"/>
    </location>
</feature>
<dbReference type="AlphaFoldDB" id="J9DSS3"/>
<dbReference type="EMBL" id="ADBV01015617">
    <property type="protein sequence ID" value="EJW72693.1"/>
    <property type="molecule type" value="Genomic_DNA"/>
</dbReference>
<protein>
    <submittedName>
        <fullName evidence="1">Uncharacterized protein</fullName>
    </submittedName>
</protein>
<reference evidence="2" key="1">
    <citation type="submission" date="2012-08" db="EMBL/GenBank/DDBJ databases">
        <title>The Genome Sequence of Wuchereria bancrofti.</title>
        <authorList>
            <person name="Nutman T.B."/>
            <person name="Fink D.L."/>
            <person name="Russ C."/>
            <person name="Young S."/>
            <person name="Zeng Q."/>
            <person name="Koehrsen M."/>
            <person name="Alvarado L."/>
            <person name="Berlin A."/>
            <person name="Chapman S.B."/>
            <person name="Chen Z."/>
            <person name="Freedman E."/>
            <person name="Gellesch M."/>
            <person name="Goldberg J."/>
            <person name="Griggs A."/>
            <person name="Gujja S."/>
            <person name="Heilman E.R."/>
            <person name="Heiman D."/>
            <person name="Hepburn T."/>
            <person name="Howarth C."/>
            <person name="Jen D."/>
            <person name="Larson L."/>
            <person name="Lewis B."/>
            <person name="Mehta T."/>
            <person name="Park D."/>
            <person name="Pearson M."/>
            <person name="Roberts A."/>
            <person name="Saif S."/>
            <person name="Shea T."/>
            <person name="Shenoy N."/>
            <person name="Sisk P."/>
            <person name="Stolte C."/>
            <person name="Sykes S."/>
            <person name="Walk T."/>
            <person name="White J."/>
            <person name="Yandava C."/>
            <person name="Haas B."/>
            <person name="Henn M.R."/>
            <person name="Nusbaum C."/>
            <person name="Birren B."/>
        </authorList>
    </citation>
    <scope>NUCLEOTIDE SEQUENCE [LARGE SCALE GENOMIC DNA]</scope>
    <source>
        <strain evidence="2">NA</strain>
    </source>
</reference>
<feature type="non-terminal residue" evidence="1">
    <location>
        <position position="55"/>
    </location>
</feature>
<organism evidence="1 2">
    <name type="scientific">Wuchereria bancrofti</name>
    <dbReference type="NCBI Taxonomy" id="6293"/>
    <lineage>
        <taxon>Eukaryota</taxon>
        <taxon>Metazoa</taxon>
        <taxon>Ecdysozoa</taxon>
        <taxon>Nematoda</taxon>
        <taxon>Chromadorea</taxon>
        <taxon>Rhabditida</taxon>
        <taxon>Spirurina</taxon>
        <taxon>Spiruromorpha</taxon>
        <taxon>Filarioidea</taxon>
        <taxon>Onchocercidae</taxon>
        <taxon>Wuchereria</taxon>
    </lineage>
</organism>
<sequence>FVMHVVVQRVCQVIRSWTVKNVAKLSTKNALVLKLQLHKPKIHVSYSFVMIAKTA</sequence>
<dbReference type="Proteomes" id="UP000004810">
    <property type="component" value="Unassembled WGS sequence"/>
</dbReference>